<dbReference type="SUPFAM" id="SSF57850">
    <property type="entry name" value="RING/U-box"/>
    <property type="match status" value="1"/>
</dbReference>
<dbReference type="GO" id="GO:0008270">
    <property type="term" value="F:zinc ion binding"/>
    <property type="evidence" value="ECO:0007669"/>
    <property type="project" value="UniProtKB-KW"/>
</dbReference>
<keyword evidence="7 12" id="KW-0863">Zinc-finger</keyword>
<name>A0A0F4ZG80_9PEZI</name>
<keyword evidence="15" id="KW-0732">Signal</keyword>
<feature type="signal peptide" evidence="15">
    <location>
        <begin position="1"/>
        <end position="25"/>
    </location>
</feature>
<dbReference type="Pfam" id="PF13639">
    <property type="entry name" value="zf-RING_2"/>
    <property type="match status" value="1"/>
</dbReference>
<evidence type="ECO:0000256" key="15">
    <source>
        <dbReference type="SAM" id="SignalP"/>
    </source>
</evidence>
<feature type="compositionally biased region" description="Low complexity" evidence="13">
    <location>
        <begin position="186"/>
        <end position="206"/>
    </location>
</feature>
<evidence type="ECO:0000256" key="11">
    <source>
        <dbReference type="ARBA" id="ARBA00023136"/>
    </source>
</evidence>
<dbReference type="PANTHER" id="PTHR45977">
    <property type="entry name" value="TARGET OF ERK KINASE MPK-1"/>
    <property type="match status" value="1"/>
</dbReference>
<evidence type="ECO:0000256" key="12">
    <source>
        <dbReference type="PROSITE-ProRule" id="PRU00175"/>
    </source>
</evidence>
<feature type="chain" id="PRO_5002482621" description="RING-type E3 ubiquitin transferase" evidence="15">
    <location>
        <begin position="26"/>
        <end position="413"/>
    </location>
</feature>
<keyword evidence="6" id="KW-0479">Metal-binding</keyword>
<gene>
    <name evidence="17" type="ORF">TD95_002772</name>
</gene>
<evidence type="ECO:0000256" key="13">
    <source>
        <dbReference type="SAM" id="MobiDB-lite"/>
    </source>
</evidence>
<feature type="compositionally biased region" description="Polar residues" evidence="13">
    <location>
        <begin position="326"/>
        <end position="335"/>
    </location>
</feature>
<evidence type="ECO:0000256" key="14">
    <source>
        <dbReference type="SAM" id="Phobius"/>
    </source>
</evidence>
<keyword evidence="8" id="KW-0833">Ubl conjugation pathway</keyword>
<evidence type="ECO:0000256" key="6">
    <source>
        <dbReference type="ARBA" id="ARBA00022723"/>
    </source>
</evidence>
<keyword evidence="11 14" id="KW-0472">Membrane</keyword>
<dbReference type="GO" id="GO:0006511">
    <property type="term" value="P:ubiquitin-dependent protein catabolic process"/>
    <property type="evidence" value="ECO:0007669"/>
    <property type="project" value="TreeGrafter"/>
</dbReference>
<evidence type="ECO:0000313" key="18">
    <source>
        <dbReference type="Proteomes" id="UP000033483"/>
    </source>
</evidence>
<dbReference type="SMART" id="SM00184">
    <property type="entry name" value="RING"/>
    <property type="match status" value="1"/>
</dbReference>
<dbReference type="Proteomes" id="UP000033483">
    <property type="component" value="Unassembled WGS sequence"/>
</dbReference>
<dbReference type="OrthoDB" id="8062037at2759"/>
<dbReference type="Gene3D" id="3.30.40.10">
    <property type="entry name" value="Zinc/RING finger domain, C3HC4 (zinc finger)"/>
    <property type="match status" value="1"/>
</dbReference>
<protein>
    <recommendedName>
        <fullName evidence="3">RING-type E3 ubiquitin transferase</fullName>
        <ecNumber evidence="3">2.3.2.27</ecNumber>
    </recommendedName>
</protein>
<feature type="compositionally biased region" description="Polar residues" evidence="13">
    <location>
        <begin position="342"/>
        <end position="360"/>
    </location>
</feature>
<evidence type="ECO:0000256" key="8">
    <source>
        <dbReference type="ARBA" id="ARBA00022786"/>
    </source>
</evidence>
<evidence type="ECO:0000256" key="4">
    <source>
        <dbReference type="ARBA" id="ARBA00022679"/>
    </source>
</evidence>
<feature type="region of interest" description="Disordered" evidence="13">
    <location>
        <begin position="319"/>
        <end position="362"/>
    </location>
</feature>
<evidence type="ECO:0000256" key="7">
    <source>
        <dbReference type="ARBA" id="ARBA00022771"/>
    </source>
</evidence>
<evidence type="ECO:0000256" key="10">
    <source>
        <dbReference type="ARBA" id="ARBA00022989"/>
    </source>
</evidence>
<feature type="region of interest" description="Disordered" evidence="13">
    <location>
        <begin position="279"/>
        <end position="300"/>
    </location>
</feature>
<organism evidence="17 18">
    <name type="scientific">Thielaviopsis punctulata</name>
    <dbReference type="NCBI Taxonomy" id="72032"/>
    <lineage>
        <taxon>Eukaryota</taxon>
        <taxon>Fungi</taxon>
        <taxon>Dikarya</taxon>
        <taxon>Ascomycota</taxon>
        <taxon>Pezizomycotina</taxon>
        <taxon>Sordariomycetes</taxon>
        <taxon>Hypocreomycetidae</taxon>
        <taxon>Microascales</taxon>
        <taxon>Ceratocystidaceae</taxon>
        <taxon>Thielaviopsis</taxon>
    </lineage>
</organism>
<dbReference type="InterPro" id="IPR013083">
    <property type="entry name" value="Znf_RING/FYVE/PHD"/>
</dbReference>
<comment type="catalytic activity">
    <reaction evidence="1">
        <text>S-ubiquitinyl-[E2 ubiquitin-conjugating enzyme]-L-cysteine + [acceptor protein]-L-lysine = [E2 ubiquitin-conjugating enzyme]-L-cysteine + N(6)-ubiquitinyl-[acceptor protein]-L-lysine.</text>
        <dbReference type="EC" id="2.3.2.27"/>
    </reaction>
</comment>
<dbReference type="AlphaFoldDB" id="A0A0F4ZG80"/>
<dbReference type="PROSITE" id="PS50089">
    <property type="entry name" value="ZF_RING_2"/>
    <property type="match status" value="1"/>
</dbReference>
<accession>A0A0F4ZG80</accession>
<evidence type="ECO:0000256" key="1">
    <source>
        <dbReference type="ARBA" id="ARBA00000900"/>
    </source>
</evidence>
<comment type="subcellular location">
    <subcellularLocation>
        <location evidence="2">Membrane</location>
        <topology evidence="2">Multi-pass membrane protein</topology>
    </subcellularLocation>
</comment>
<feature type="compositionally biased region" description="Basic and acidic residues" evidence="13">
    <location>
        <begin position="282"/>
        <end position="297"/>
    </location>
</feature>
<feature type="region of interest" description="Disordered" evidence="13">
    <location>
        <begin position="184"/>
        <end position="211"/>
    </location>
</feature>
<dbReference type="GO" id="GO:0061630">
    <property type="term" value="F:ubiquitin protein ligase activity"/>
    <property type="evidence" value="ECO:0007669"/>
    <property type="project" value="UniProtKB-EC"/>
</dbReference>
<keyword evidence="4" id="KW-0808">Transferase</keyword>
<evidence type="ECO:0000256" key="9">
    <source>
        <dbReference type="ARBA" id="ARBA00022833"/>
    </source>
</evidence>
<reference evidence="17 18" key="1">
    <citation type="submission" date="2015-03" db="EMBL/GenBank/DDBJ databases">
        <authorList>
            <person name="Radwan O."/>
            <person name="Al-Naeli F.A."/>
            <person name="Rendon G.A."/>
            <person name="Fields C."/>
        </authorList>
    </citation>
    <scope>NUCLEOTIDE SEQUENCE [LARGE SCALE GENOMIC DNA]</scope>
    <source>
        <strain evidence="17">CR-DP1</strain>
    </source>
</reference>
<dbReference type="InterPro" id="IPR001841">
    <property type="entry name" value="Znf_RING"/>
</dbReference>
<dbReference type="EMBL" id="LAEV01000992">
    <property type="protein sequence ID" value="KKA29106.1"/>
    <property type="molecule type" value="Genomic_DNA"/>
</dbReference>
<evidence type="ECO:0000313" key="17">
    <source>
        <dbReference type="EMBL" id="KKA29106.1"/>
    </source>
</evidence>
<dbReference type="GO" id="GO:0016567">
    <property type="term" value="P:protein ubiquitination"/>
    <property type="evidence" value="ECO:0007669"/>
    <property type="project" value="TreeGrafter"/>
</dbReference>
<evidence type="ECO:0000256" key="2">
    <source>
        <dbReference type="ARBA" id="ARBA00004141"/>
    </source>
</evidence>
<keyword evidence="9" id="KW-0862">Zinc</keyword>
<dbReference type="EC" id="2.3.2.27" evidence="3"/>
<evidence type="ECO:0000256" key="5">
    <source>
        <dbReference type="ARBA" id="ARBA00022692"/>
    </source>
</evidence>
<feature type="domain" description="RING-type" evidence="16">
    <location>
        <begin position="372"/>
        <end position="412"/>
    </location>
</feature>
<comment type="caution">
    <text evidence="17">The sequence shown here is derived from an EMBL/GenBank/DDBJ whole genome shotgun (WGS) entry which is preliminary data.</text>
</comment>
<proteinExistence type="predicted"/>
<dbReference type="PANTHER" id="PTHR45977:SF4">
    <property type="entry name" value="RING-TYPE DOMAIN-CONTAINING PROTEIN"/>
    <property type="match status" value="1"/>
</dbReference>
<keyword evidence="10 14" id="KW-1133">Transmembrane helix</keyword>
<sequence>MARLLVPKGTAAFFALSPLFAPVFAGSASISTLPTIPSWASDSFMSFSLRSKNGYDFSVYPLTAEAGLNQSSSAQENINLSGEIHDVNATNFDSYEPSSAGIVYLSCDPSTDGPDPSSLLNSVMGRKPLAIVTYSIDAAVCSVSGENLSYTRIFTMNNAHLSQRALEFISGQDSVMAKISGASTFTPNDDATTPSATPTPTLTPKSSKSKSHGTTIAMGLLYGVTGLISVTFFVILATGAVRAHRFPERYGPSISWGDIPRQGRARGLARAVLDTMPVIKFGDPEPRSKPDPEHDLESGSVVEVPPPAVVRNDVEMHDVQRAVSRPSVTQETTDASRPGTGENASGSVSANEPSAVSATSAIREDESIHLGCSICTEDFQRGEDVRVLSCSHKFHPACIDPWLMDISSTCPLW</sequence>
<dbReference type="CDD" id="cd16454">
    <property type="entry name" value="RING-H2_PA-TM-RING"/>
    <property type="match status" value="1"/>
</dbReference>
<feature type="transmembrane region" description="Helical" evidence="14">
    <location>
        <begin position="216"/>
        <end position="241"/>
    </location>
</feature>
<keyword evidence="18" id="KW-1185">Reference proteome</keyword>
<keyword evidence="5 14" id="KW-0812">Transmembrane</keyword>
<dbReference type="GO" id="GO:0016020">
    <property type="term" value="C:membrane"/>
    <property type="evidence" value="ECO:0007669"/>
    <property type="project" value="UniProtKB-SubCell"/>
</dbReference>
<evidence type="ECO:0000259" key="16">
    <source>
        <dbReference type="PROSITE" id="PS50089"/>
    </source>
</evidence>
<evidence type="ECO:0000256" key="3">
    <source>
        <dbReference type="ARBA" id="ARBA00012483"/>
    </source>
</evidence>